<keyword evidence="5" id="KW-0689">Ribosomal protein</keyword>
<proteinExistence type="inferred from homology"/>
<keyword evidence="5" id="KW-0687">Ribonucleoprotein</keyword>
<evidence type="ECO:0000256" key="1">
    <source>
        <dbReference type="ARBA" id="ARBA00022679"/>
    </source>
</evidence>
<evidence type="ECO:0000313" key="6">
    <source>
        <dbReference type="Proteomes" id="UP000628854"/>
    </source>
</evidence>
<dbReference type="Pfam" id="PF13302">
    <property type="entry name" value="Acetyltransf_3"/>
    <property type="match status" value="1"/>
</dbReference>
<evidence type="ECO:0000256" key="2">
    <source>
        <dbReference type="ARBA" id="ARBA00023315"/>
    </source>
</evidence>
<dbReference type="InterPro" id="IPR051531">
    <property type="entry name" value="N-acetyltransferase"/>
</dbReference>
<comment type="similarity">
    <text evidence="3">Belongs to the acetyltransferase family. RimJ subfamily.</text>
</comment>
<dbReference type="InterPro" id="IPR016181">
    <property type="entry name" value="Acyl_CoA_acyltransferase"/>
</dbReference>
<keyword evidence="1" id="KW-0808">Transferase</keyword>
<dbReference type="EMBL" id="BMKF01000001">
    <property type="protein sequence ID" value="GGB63152.1"/>
    <property type="molecule type" value="Genomic_DNA"/>
</dbReference>
<gene>
    <name evidence="5" type="primary">rimJ</name>
    <name evidence="5" type="ORF">GCM10011503_09820</name>
</gene>
<dbReference type="RefSeq" id="WP_084391600.1">
    <property type="nucleotide sequence ID" value="NZ_BMKF01000001.1"/>
</dbReference>
<dbReference type="PANTHER" id="PTHR43792:SF8">
    <property type="entry name" value="[RIBOSOMAL PROTEIN US5]-ALANINE N-ACETYLTRANSFERASE"/>
    <property type="match status" value="1"/>
</dbReference>
<protein>
    <submittedName>
        <fullName evidence="5">Ribosomal protein S5 alanine N-acetyltransferase</fullName>
    </submittedName>
</protein>
<evidence type="ECO:0000259" key="4">
    <source>
        <dbReference type="PROSITE" id="PS51186"/>
    </source>
</evidence>
<dbReference type="InterPro" id="IPR000182">
    <property type="entry name" value="GNAT_dom"/>
</dbReference>
<dbReference type="Proteomes" id="UP000628854">
    <property type="component" value="Unassembled WGS sequence"/>
</dbReference>
<reference evidence="6" key="1">
    <citation type="journal article" date="2019" name="Int. J. Syst. Evol. Microbiol.">
        <title>The Global Catalogue of Microorganisms (GCM) 10K type strain sequencing project: providing services to taxonomists for standard genome sequencing and annotation.</title>
        <authorList>
            <consortium name="The Broad Institute Genomics Platform"/>
            <consortium name="The Broad Institute Genome Sequencing Center for Infectious Disease"/>
            <person name="Wu L."/>
            <person name="Ma J."/>
        </authorList>
    </citation>
    <scope>NUCLEOTIDE SEQUENCE [LARGE SCALE GENOMIC DNA]</scope>
    <source>
        <strain evidence="6">CGMCC 1.15928</strain>
    </source>
</reference>
<name>A0ABQ1JBA8_9PROT</name>
<evidence type="ECO:0000313" key="5">
    <source>
        <dbReference type="EMBL" id="GGB63152.1"/>
    </source>
</evidence>
<dbReference type="PANTHER" id="PTHR43792">
    <property type="entry name" value="GNAT FAMILY, PUTATIVE (AFU_ORTHOLOGUE AFUA_3G00765)-RELATED-RELATED"/>
    <property type="match status" value="1"/>
</dbReference>
<keyword evidence="6" id="KW-1185">Reference proteome</keyword>
<feature type="domain" description="N-acetyltransferase" evidence="4">
    <location>
        <begin position="5"/>
        <end position="171"/>
    </location>
</feature>
<dbReference type="Gene3D" id="3.40.630.30">
    <property type="match status" value="1"/>
</dbReference>
<evidence type="ECO:0000256" key="3">
    <source>
        <dbReference type="ARBA" id="ARBA00038502"/>
    </source>
</evidence>
<dbReference type="GO" id="GO:0005840">
    <property type="term" value="C:ribosome"/>
    <property type="evidence" value="ECO:0007669"/>
    <property type="project" value="UniProtKB-KW"/>
</dbReference>
<sequence>MFELVALHETDPKRVAHFLEINRERFQPFAPTRTDHYFTDRHWREACKLAKSEWKEDRAYRFCIIHKGEEVIGKVDLDQIIRGPFQSAVLGYMLDRRHEGQSVMRRALDDVLDLAFGEFELHRVQAAIMPHNERSRTLIKRLGFREIGLAERHLLLDGEWKDHILYEKIAR</sequence>
<accession>A0ABQ1JBA8</accession>
<comment type="caution">
    <text evidence="5">The sequence shown here is derived from an EMBL/GenBank/DDBJ whole genome shotgun (WGS) entry which is preliminary data.</text>
</comment>
<dbReference type="PROSITE" id="PS51186">
    <property type="entry name" value="GNAT"/>
    <property type="match status" value="1"/>
</dbReference>
<keyword evidence="2" id="KW-0012">Acyltransferase</keyword>
<dbReference type="SUPFAM" id="SSF55729">
    <property type="entry name" value="Acyl-CoA N-acyltransferases (Nat)"/>
    <property type="match status" value="1"/>
</dbReference>
<organism evidence="5 6">
    <name type="scientific">Henriciella pelagia</name>
    <dbReference type="NCBI Taxonomy" id="1977912"/>
    <lineage>
        <taxon>Bacteria</taxon>
        <taxon>Pseudomonadati</taxon>
        <taxon>Pseudomonadota</taxon>
        <taxon>Alphaproteobacteria</taxon>
        <taxon>Hyphomonadales</taxon>
        <taxon>Hyphomonadaceae</taxon>
        <taxon>Henriciella</taxon>
    </lineage>
</organism>